<evidence type="ECO:0000256" key="2">
    <source>
        <dbReference type="ARBA" id="ARBA00004173"/>
    </source>
</evidence>
<evidence type="ECO:0000256" key="9">
    <source>
        <dbReference type="ARBA" id="ARBA00023004"/>
    </source>
</evidence>
<proteinExistence type="inferred from homology"/>
<protein>
    <recommendedName>
        <fullName evidence="14">Persulfide dioxygenase ETHE1, mitochondrial</fullName>
        <ecNumber evidence="13">1.13.11.18</ecNumber>
    </recommendedName>
    <alternativeName>
        <fullName evidence="15">Sulfur dioxygenase ETHE1</fullName>
    </alternativeName>
</protein>
<comment type="catalytic activity">
    <reaction evidence="11">
        <text>S-sulfanylglutathione + O2 + H2O = sulfite + glutathione + 2 H(+)</text>
        <dbReference type="Rhea" id="RHEA:12981"/>
        <dbReference type="ChEBI" id="CHEBI:15377"/>
        <dbReference type="ChEBI" id="CHEBI:15378"/>
        <dbReference type="ChEBI" id="CHEBI:15379"/>
        <dbReference type="ChEBI" id="CHEBI:17359"/>
        <dbReference type="ChEBI" id="CHEBI:57925"/>
        <dbReference type="ChEBI" id="CHEBI:58905"/>
        <dbReference type="EC" id="1.13.11.18"/>
    </reaction>
</comment>
<keyword evidence="7" id="KW-0007">Acetylation</keyword>
<evidence type="ECO:0000256" key="5">
    <source>
        <dbReference type="ARBA" id="ARBA00022946"/>
    </source>
</evidence>
<evidence type="ECO:0000259" key="16">
    <source>
        <dbReference type="SMART" id="SM00849"/>
    </source>
</evidence>
<evidence type="ECO:0000256" key="15">
    <source>
        <dbReference type="ARBA" id="ARBA00077964"/>
    </source>
</evidence>
<dbReference type="GO" id="GO:0050313">
    <property type="term" value="F:sulfur dioxygenase activity"/>
    <property type="evidence" value="ECO:0007669"/>
    <property type="project" value="UniProtKB-EC"/>
</dbReference>
<dbReference type="eggNOG" id="KOG0814">
    <property type="taxonomic scope" value="Eukaryota"/>
</dbReference>
<evidence type="ECO:0000256" key="11">
    <source>
        <dbReference type="ARBA" id="ARBA00050990"/>
    </source>
</evidence>
<keyword evidence="10" id="KW-0496">Mitochondrion</keyword>
<comment type="cofactor">
    <cofactor evidence="1">
        <name>Fe(2+)</name>
        <dbReference type="ChEBI" id="CHEBI:29033"/>
    </cofactor>
</comment>
<dbReference type="AlphaFoldDB" id="A0A1I7VLH0"/>
<dbReference type="GO" id="GO:0070813">
    <property type="term" value="P:hydrogen sulfide metabolic process"/>
    <property type="evidence" value="ECO:0007669"/>
    <property type="project" value="TreeGrafter"/>
</dbReference>
<reference evidence="18" key="2">
    <citation type="submission" date="2016-11" db="UniProtKB">
        <authorList>
            <consortium name="WormBaseParasite"/>
        </authorList>
    </citation>
    <scope>IDENTIFICATION</scope>
</reference>
<dbReference type="PANTHER" id="PTHR43084">
    <property type="entry name" value="PERSULFIDE DIOXYGENASE ETHE1"/>
    <property type="match status" value="1"/>
</dbReference>
<evidence type="ECO:0000256" key="10">
    <source>
        <dbReference type="ARBA" id="ARBA00023128"/>
    </source>
</evidence>
<organism evidence="17 18">
    <name type="scientific">Loa loa</name>
    <name type="common">Eye worm</name>
    <name type="synonym">Filaria loa</name>
    <dbReference type="NCBI Taxonomy" id="7209"/>
    <lineage>
        <taxon>Eukaryota</taxon>
        <taxon>Metazoa</taxon>
        <taxon>Ecdysozoa</taxon>
        <taxon>Nematoda</taxon>
        <taxon>Chromadorea</taxon>
        <taxon>Rhabditida</taxon>
        <taxon>Spirurina</taxon>
        <taxon>Spiruromorpha</taxon>
        <taxon>Filarioidea</taxon>
        <taxon>Onchocercidae</taxon>
        <taxon>Loa</taxon>
    </lineage>
</organism>
<keyword evidence="8" id="KW-0560">Oxidoreductase</keyword>
<dbReference type="SMART" id="SM00849">
    <property type="entry name" value="Lactamase_B"/>
    <property type="match status" value="1"/>
</dbReference>
<dbReference type="Gene3D" id="3.60.15.10">
    <property type="entry name" value="Ribonuclease Z/Hydroxyacylglutathione hydrolase-like"/>
    <property type="match status" value="1"/>
</dbReference>
<keyword evidence="4" id="KW-0479">Metal-binding</keyword>
<evidence type="ECO:0000256" key="12">
    <source>
        <dbReference type="ARBA" id="ARBA00065219"/>
    </source>
</evidence>
<dbReference type="PANTHER" id="PTHR43084:SF1">
    <property type="entry name" value="PERSULFIDE DIOXYGENASE ETHE1, MITOCHONDRIAL"/>
    <property type="match status" value="1"/>
</dbReference>
<evidence type="ECO:0000256" key="6">
    <source>
        <dbReference type="ARBA" id="ARBA00022964"/>
    </source>
</evidence>
<evidence type="ECO:0000256" key="8">
    <source>
        <dbReference type="ARBA" id="ARBA00023002"/>
    </source>
</evidence>
<keyword evidence="6" id="KW-0223">Dioxygenase</keyword>
<evidence type="ECO:0000256" key="13">
    <source>
        <dbReference type="ARBA" id="ARBA00066686"/>
    </source>
</evidence>
<dbReference type="SUPFAM" id="SSF56281">
    <property type="entry name" value="Metallo-hydrolase/oxidoreductase"/>
    <property type="match status" value="1"/>
</dbReference>
<dbReference type="GO" id="GO:0005739">
    <property type="term" value="C:mitochondrion"/>
    <property type="evidence" value="ECO:0007669"/>
    <property type="project" value="UniProtKB-SubCell"/>
</dbReference>
<evidence type="ECO:0000256" key="14">
    <source>
        <dbReference type="ARBA" id="ARBA00067300"/>
    </source>
</evidence>
<evidence type="ECO:0000313" key="18">
    <source>
        <dbReference type="WBParaSite" id="EN70_3874"/>
    </source>
</evidence>
<dbReference type="GO" id="GO:0006749">
    <property type="term" value="P:glutathione metabolic process"/>
    <property type="evidence" value="ECO:0007669"/>
    <property type="project" value="InterPro"/>
</dbReference>
<dbReference type="CDD" id="cd07724">
    <property type="entry name" value="POD-like_MBL-fold"/>
    <property type="match status" value="1"/>
</dbReference>
<dbReference type="WBParaSite" id="EN70_3874">
    <property type="protein sequence ID" value="EN70_3874"/>
    <property type="gene ID" value="EN70_3874"/>
</dbReference>
<dbReference type="STRING" id="7209.A0A1I7VLH0"/>
<comment type="similarity">
    <text evidence="3">Belongs to the metallo-beta-lactamase superfamily. Glyoxalase II family.</text>
</comment>
<keyword evidence="17" id="KW-1185">Reference proteome</keyword>
<dbReference type="EC" id="1.13.11.18" evidence="13"/>
<dbReference type="Pfam" id="PF00753">
    <property type="entry name" value="Lactamase_B"/>
    <property type="match status" value="1"/>
</dbReference>
<dbReference type="InterPro" id="IPR001279">
    <property type="entry name" value="Metallo-B-lactamas"/>
</dbReference>
<evidence type="ECO:0000313" key="17">
    <source>
        <dbReference type="Proteomes" id="UP000095285"/>
    </source>
</evidence>
<dbReference type="InterPro" id="IPR036866">
    <property type="entry name" value="RibonucZ/Hydroxyglut_hydro"/>
</dbReference>
<dbReference type="FunFam" id="3.60.15.10:FF:000013">
    <property type="entry name" value="Persulfide dioxygenase ETHE1, mitochondrial"/>
    <property type="match status" value="1"/>
</dbReference>
<dbReference type="InterPro" id="IPR044528">
    <property type="entry name" value="POD-like_MBL-fold"/>
</dbReference>
<keyword evidence="9" id="KW-0408">Iron</keyword>
<keyword evidence="5" id="KW-0809">Transit peptide</keyword>
<evidence type="ECO:0000256" key="1">
    <source>
        <dbReference type="ARBA" id="ARBA00001954"/>
    </source>
</evidence>
<feature type="domain" description="Metallo-beta-lactamase" evidence="16">
    <location>
        <begin position="16"/>
        <end position="177"/>
    </location>
</feature>
<evidence type="ECO:0000256" key="4">
    <source>
        <dbReference type="ARBA" id="ARBA00022723"/>
    </source>
</evidence>
<dbReference type="Proteomes" id="UP000095285">
    <property type="component" value="Unassembled WGS sequence"/>
</dbReference>
<sequence>MAPNLIFRQLFEPVSCTYTYLLGCLVTRKSIIIDPVLETVERDVKLIRELNLDPIYGANTHVHADHITGTGELKRIFPHMLSVLSKYGSGHADLRVCDREILKFGNQNLEVRTTPGHTNGCVTYISYDHRMAFTGDALLIRGCGRTDFQEGSPEELYNSVHEKIFSLPDDFILYPAHDYKGFLLTTVGEEKKYNPRLTKTLGDFVVLMKNLKLAYPKQIDKALPANKVCGMYELVDEKTKVEENEKS</sequence>
<comment type="subunit">
    <text evidence="12">Homodimer. Monomer. Interacts with TST. May interact with RELA.</text>
</comment>
<name>A0A1I7VLH0_LOALO</name>
<accession>A0A1I7VLH0</accession>
<comment type="subcellular location">
    <subcellularLocation>
        <location evidence="2">Mitochondrion</location>
    </subcellularLocation>
</comment>
<dbReference type="InterPro" id="IPR051682">
    <property type="entry name" value="Mito_Persulfide_Diox"/>
</dbReference>
<dbReference type="GO" id="GO:0046872">
    <property type="term" value="F:metal ion binding"/>
    <property type="evidence" value="ECO:0007669"/>
    <property type="project" value="UniProtKB-KW"/>
</dbReference>
<evidence type="ECO:0000256" key="7">
    <source>
        <dbReference type="ARBA" id="ARBA00022990"/>
    </source>
</evidence>
<reference evidence="17" key="1">
    <citation type="submission" date="2012-04" db="EMBL/GenBank/DDBJ databases">
        <title>The Genome Sequence of Loa loa.</title>
        <authorList>
            <consortium name="The Broad Institute Genome Sequencing Platform"/>
            <consortium name="Broad Institute Genome Sequencing Center for Infectious Disease"/>
            <person name="Nutman T.B."/>
            <person name="Fink D.L."/>
            <person name="Russ C."/>
            <person name="Young S."/>
            <person name="Zeng Q."/>
            <person name="Gargeya S."/>
            <person name="Alvarado L."/>
            <person name="Berlin A."/>
            <person name="Chapman S.B."/>
            <person name="Chen Z."/>
            <person name="Freedman E."/>
            <person name="Gellesch M."/>
            <person name="Goldberg J."/>
            <person name="Griggs A."/>
            <person name="Gujja S."/>
            <person name="Heilman E.R."/>
            <person name="Heiman D."/>
            <person name="Howarth C."/>
            <person name="Mehta T."/>
            <person name="Neiman D."/>
            <person name="Pearson M."/>
            <person name="Roberts A."/>
            <person name="Saif S."/>
            <person name="Shea T."/>
            <person name="Shenoy N."/>
            <person name="Sisk P."/>
            <person name="Stolte C."/>
            <person name="Sykes S."/>
            <person name="White J."/>
            <person name="Yandava C."/>
            <person name="Haas B."/>
            <person name="Henn M.R."/>
            <person name="Nusbaum C."/>
            <person name="Birren B."/>
        </authorList>
    </citation>
    <scope>NUCLEOTIDE SEQUENCE [LARGE SCALE GENOMIC DNA]</scope>
</reference>
<evidence type="ECO:0000256" key="3">
    <source>
        <dbReference type="ARBA" id="ARBA00006759"/>
    </source>
</evidence>